<proteinExistence type="inferred from homology"/>
<dbReference type="InterPro" id="IPR000682">
    <property type="entry name" value="PCMT"/>
</dbReference>
<dbReference type="EMBL" id="JBHUEL010000003">
    <property type="protein sequence ID" value="MFD1766118.1"/>
    <property type="molecule type" value="Genomic_DNA"/>
</dbReference>
<evidence type="ECO:0000313" key="9">
    <source>
        <dbReference type="Proteomes" id="UP001597215"/>
    </source>
</evidence>
<dbReference type="InterPro" id="IPR029063">
    <property type="entry name" value="SAM-dependent_MTases_sf"/>
</dbReference>
<evidence type="ECO:0000256" key="4">
    <source>
        <dbReference type="ARBA" id="ARBA00022679"/>
    </source>
</evidence>
<comment type="caution">
    <text evidence="8">The sequence shown here is derived from an EMBL/GenBank/DDBJ whole genome shotgun (WGS) entry which is preliminary data.</text>
</comment>
<evidence type="ECO:0000256" key="5">
    <source>
        <dbReference type="ARBA" id="ARBA00022691"/>
    </source>
</evidence>
<accession>A0ABW4MBN3</accession>
<keyword evidence="9" id="KW-1185">Reference proteome</keyword>
<keyword evidence="4" id="KW-0808">Transferase</keyword>
<dbReference type="PANTHER" id="PTHR11579">
    <property type="entry name" value="PROTEIN-L-ISOASPARTATE O-METHYLTRANSFERASE"/>
    <property type="match status" value="1"/>
</dbReference>
<protein>
    <recommendedName>
        <fullName evidence="2">Protein-L-isoaspartate O-methyltransferase</fullName>
    </recommendedName>
    <alternativeName>
        <fullName evidence="6">Protein L-isoaspartyl methyltransferase</fullName>
    </alternativeName>
</protein>
<dbReference type="SMART" id="SM00650">
    <property type="entry name" value="rADc"/>
    <property type="match status" value="1"/>
</dbReference>
<evidence type="ECO:0000256" key="6">
    <source>
        <dbReference type="ARBA" id="ARBA00030757"/>
    </source>
</evidence>
<organism evidence="8 9">
    <name type="scientific">Sphingorhabdus buctiana</name>
    <dbReference type="NCBI Taxonomy" id="1508805"/>
    <lineage>
        <taxon>Bacteria</taxon>
        <taxon>Pseudomonadati</taxon>
        <taxon>Pseudomonadota</taxon>
        <taxon>Alphaproteobacteria</taxon>
        <taxon>Sphingomonadales</taxon>
        <taxon>Sphingomonadaceae</taxon>
        <taxon>Sphingorhabdus</taxon>
    </lineage>
</organism>
<gene>
    <name evidence="8" type="ORF">ACFSAG_04585</name>
</gene>
<dbReference type="InterPro" id="IPR020598">
    <property type="entry name" value="rRNA_Ade_methylase_Trfase_N"/>
</dbReference>
<name>A0ABW4MBN3_9SPHN</name>
<dbReference type="Pfam" id="PF01135">
    <property type="entry name" value="PCMT"/>
    <property type="match status" value="1"/>
</dbReference>
<evidence type="ECO:0000313" key="8">
    <source>
        <dbReference type="EMBL" id="MFD1766118.1"/>
    </source>
</evidence>
<reference evidence="9" key="1">
    <citation type="journal article" date="2019" name="Int. J. Syst. Evol. Microbiol.">
        <title>The Global Catalogue of Microorganisms (GCM) 10K type strain sequencing project: providing services to taxonomists for standard genome sequencing and annotation.</title>
        <authorList>
            <consortium name="The Broad Institute Genomics Platform"/>
            <consortium name="The Broad Institute Genome Sequencing Center for Infectious Disease"/>
            <person name="Wu L."/>
            <person name="Ma J."/>
        </authorList>
    </citation>
    <scope>NUCLEOTIDE SEQUENCE [LARGE SCALE GENOMIC DNA]</scope>
    <source>
        <strain evidence="9">CGMCC 1.12449</strain>
    </source>
</reference>
<feature type="domain" description="Ribosomal RNA adenine methylase transferase N-terminal" evidence="7">
    <location>
        <begin position="68"/>
        <end position="204"/>
    </location>
</feature>
<dbReference type="PANTHER" id="PTHR11579:SF18">
    <property type="entry name" value="PROTEIN-L-ISOASPARTATE O-METHYLTRANSFERASE"/>
    <property type="match status" value="1"/>
</dbReference>
<dbReference type="CDD" id="cd02440">
    <property type="entry name" value="AdoMet_MTases"/>
    <property type="match status" value="1"/>
</dbReference>
<dbReference type="SUPFAM" id="SSF53335">
    <property type="entry name" value="S-adenosyl-L-methionine-dependent methyltransferases"/>
    <property type="match status" value="1"/>
</dbReference>
<dbReference type="Proteomes" id="UP001597215">
    <property type="component" value="Unassembled WGS sequence"/>
</dbReference>
<dbReference type="Gene3D" id="3.40.50.150">
    <property type="entry name" value="Vaccinia Virus protein VP39"/>
    <property type="match status" value="1"/>
</dbReference>
<evidence type="ECO:0000256" key="2">
    <source>
        <dbReference type="ARBA" id="ARBA00013346"/>
    </source>
</evidence>
<sequence length="214" mass="22431">MQSAQSETSRRHMIDSQLRTNGVTAAWIVKAMGELPRETFLPAGKEAFAYLDRSVPLGKDRMLNPPLATAEILQTAEVSEQDNVLLIGAGTGYMAALLAGRAAKLVAVESDSGLAKAAATKVPGLKLVEGNLAEGAPKGAPYSLILIDGAIETLPDAIVAQLAEGGRIVTGLVDGPVRRLAIGTKHGGHVALRPFADIEIAPLPGFEKAREFVF</sequence>
<evidence type="ECO:0000256" key="1">
    <source>
        <dbReference type="ARBA" id="ARBA00005369"/>
    </source>
</evidence>
<evidence type="ECO:0000259" key="7">
    <source>
        <dbReference type="SMART" id="SM00650"/>
    </source>
</evidence>
<comment type="similarity">
    <text evidence="1">Belongs to the methyltransferase superfamily. L-isoaspartyl/D-aspartyl protein methyltransferase family.</text>
</comment>
<evidence type="ECO:0000256" key="3">
    <source>
        <dbReference type="ARBA" id="ARBA00022603"/>
    </source>
</evidence>
<keyword evidence="5" id="KW-0949">S-adenosyl-L-methionine</keyword>
<keyword evidence="3" id="KW-0489">Methyltransferase</keyword>
<dbReference type="RefSeq" id="WP_381511797.1">
    <property type="nucleotide sequence ID" value="NZ_JBHUEL010000003.1"/>
</dbReference>